<dbReference type="RefSeq" id="WP_058470103.1">
    <property type="nucleotide sequence ID" value="NZ_CAAAIC010000004.1"/>
</dbReference>
<sequence>MSKFLLFIPFAAKENNFSLYLRALEWRHSIRQAGKEAKIPDVVVYRQPDEEDGDYEDYDVHFRFNSDNCPSDCTIYVLADGCGDPTQVININKYFYQRREEPYFLAVKTIAQRMKFCGLSAELASRVKAIKLFICDPNNSNKQLAINFAHELGARYNDITLQYYNAVLYSPKFSSNNLKSHKRAEVFLQNSNSVKPIESRRASEYRRSITVSTALQKQMTNIPTQHQSLSLVSLDGEIQISPEEDFVSDVLTKPPHRNECPAENGFDKHKPEGSSTTDTAKEILHSRNYPNQQMFFPPLKRKRKSQFRQKYLPYAPI</sequence>
<accession>A0A0W0V7W5</accession>
<comment type="caution">
    <text evidence="2">The sequence shown here is derived from an EMBL/GenBank/DDBJ whole genome shotgun (WGS) entry which is preliminary data.</text>
</comment>
<gene>
    <name evidence="2" type="ORF">Ljor_0537</name>
</gene>
<name>A0A0W0V7W5_9GAMM</name>
<dbReference type="STRING" id="456.Ljor_0537"/>
<organism evidence="2 3">
    <name type="scientific">Legionella jordanis</name>
    <dbReference type="NCBI Taxonomy" id="456"/>
    <lineage>
        <taxon>Bacteria</taxon>
        <taxon>Pseudomonadati</taxon>
        <taxon>Pseudomonadota</taxon>
        <taxon>Gammaproteobacteria</taxon>
        <taxon>Legionellales</taxon>
        <taxon>Legionellaceae</taxon>
        <taxon>Legionella</taxon>
    </lineage>
</organism>
<proteinExistence type="predicted"/>
<feature type="region of interest" description="Disordered" evidence="1">
    <location>
        <begin position="258"/>
        <end position="278"/>
    </location>
</feature>
<feature type="compositionally biased region" description="Basic and acidic residues" evidence="1">
    <location>
        <begin position="258"/>
        <end position="272"/>
    </location>
</feature>
<evidence type="ECO:0000256" key="1">
    <source>
        <dbReference type="SAM" id="MobiDB-lite"/>
    </source>
</evidence>
<dbReference type="OrthoDB" id="5653784at2"/>
<dbReference type="Proteomes" id="UP000055035">
    <property type="component" value="Unassembled WGS sequence"/>
</dbReference>
<reference evidence="2 3" key="1">
    <citation type="submission" date="2015-11" db="EMBL/GenBank/DDBJ databases">
        <title>Genomic analysis of 38 Legionella species identifies large and diverse effector repertoires.</title>
        <authorList>
            <person name="Burstein D."/>
            <person name="Amaro F."/>
            <person name="Zusman T."/>
            <person name="Lifshitz Z."/>
            <person name="Cohen O."/>
            <person name="Gilbert J.A."/>
            <person name="Pupko T."/>
            <person name="Shuman H.A."/>
            <person name="Segal G."/>
        </authorList>
    </citation>
    <scope>NUCLEOTIDE SEQUENCE [LARGE SCALE GENOMIC DNA]</scope>
    <source>
        <strain evidence="2 3">BL-540</strain>
    </source>
</reference>
<evidence type="ECO:0000313" key="2">
    <source>
        <dbReference type="EMBL" id="KTD16231.1"/>
    </source>
</evidence>
<dbReference type="AlphaFoldDB" id="A0A0W0V7W5"/>
<evidence type="ECO:0000313" key="3">
    <source>
        <dbReference type="Proteomes" id="UP000055035"/>
    </source>
</evidence>
<dbReference type="PATRIC" id="fig|456.5.peg.567"/>
<protein>
    <submittedName>
        <fullName evidence="2">Uncharacterized protein</fullName>
    </submittedName>
</protein>
<dbReference type="EMBL" id="LNYJ01000011">
    <property type="protein sequence ID" value="KTD16231.1"/>
    <property type="molecule type" value="Genomic_DNA"/>
</dbReference>
<keyword evidence="3" id="KW-1185">Reference proteome</keyword>